<evidence type="ECO:0000256" key="1">
    <source>
        <dbReference type="SAM" id="MobiDB-lite"/>
    </source>
</evidence>
<feature type="region of interest" description="Disordered" evidence="1">
    <location>
        <begin position="151"/>
        <end position="350"/>
    </location>
</feature>
<reference evidence="2" key="1">
    <citation type="journal article" date="2023" name="BMC Genomics">
        <title>Chromosome-level genome assemblies of Cutaneotrichosporon spp. (Trichosporonales, Basidiomycota) reveal imbalanced evolution between nucleotide sequences and chromosome synteny.</title>
        <authorList>
            <person name="Kobayashi Y."/>
            <person name="Kayamori A."/>
            <person name="Aoki K."/>
            <person name="Shiwa Y."/>
            <person name="Matsutani M."/>
            <person name="Fujita N."/>
            <person name="Sugita T."/>
            <person name="Iwasaki W."/>
            <person name="Tanaka N."/>
            <person name="Takashima M."/>
        </authorList>
    </citation>
    <scope>NUCLEOTIDE SEQUENCE</scope>
    <source>
        <strain evidence="2">HIS016</strain>
    </source>
</reference>
<feature type="region of interest" description="Disordered" evidence="1">
    <location>
        <begin position="372"/>
        <end position="418"/>
    </location>
</feature>
<dbReference type="Proteomes" id="UP001222932">
    <property type="component" value="Unassembled WGS sequence"/>
</dbReference>
<reference evidence="2" key="2">
    <citation type="submission" date="2023-06" db="EMBL/GenBank/DDBJ databases">
        <authorList>
            <person name="Kobayashi Y."/>
            <person name="Kayamori A."/>
            <person name="Aoki K."/>
            <person name="Shiwa Y."/>
            <person name="Fujita N."/>
            <person name="Sugita T."/>
            <person name="Iwasaki W."/>
            <person name="Tanaka N."/>
            <person name="Takashima M."/>
        </authorList>
    </citation>
    <scope>NUCLEOTIDE SEQUENCE</scope>
    <source>
        <strain evidence="2">HIS016</strain>
    </source>
</reference>
<sequence length="572" mass="60492">MSASSGTTLISPTSSSAVPPVAPSAPGLSAHSAAPTHRKHSRTASQHAVGHGHGRRAHGSHSQTRSGRRSSEGEHGRRALASGLAMHALEGKPNARRKTSEPIVGVNHAPPKANRSDTQLPRLGDSPGSGGIAPLKLGGRAEVEIEVIAGPDHGCDDEWESGEETPAGTSRPRGAEAGAEPHLEPVSENHATTAESPTDLPTPSPLCEPRETQLTKGGFPGIALPPPALLSGTVSRSHSPSRPASVLSLSRPDSHTNLRHAAYTPSTGPASEATTEERESMVMHAPEQAREIHKPSPLHTAHGRRASGSVPKTAPLLRRPPSHASLRSIHSLRAPPHPLNALDSPKQRRTASLHYPPVAPALINRETVAGQGWEGDQGEEPPRASTSHPEPRPARVGSFSSVRSLKDLLNGPPPARATSRRLTAMQAATKVSRLGTTSDPVAYHHSLGFSPTTAETAHLLSRFLPPKREGRPRWAITAREALAAHHALEAGEEIEPGRIGLTDGQYRDAHESLVETLLSLGARKPRRGASRISYQALLGGQDEAGWNPRRQGRGMSPLEMSAARVLAQRPRA</sequence>
<name>A0AAD3YEN3_9TREE</name>
<accession>A0AAD3YEN3</accession>
<protein>
    <submittedName>
        <fullName evidence="2">Uncharacterized protein</fullName>
    </submittedName>
</protein>
<organism evidence="2 3">
    <name type="scientific">Cutaneotrichosporon spelunceum</name>
    <dbReference type="NCBI Taxonomy" id="1672016"/>
    <lineage>
        <taxon>Eukaryota</taxon>
        <taxon>Fungi</taxon>
        <taxon>Dikarya</taxon>
        <taxon>Basidiomycota</taxon>
        <taxon>Agaricomycotina</taxon>
        <taxon>Tremellomycetes</taxon>
        <taxon>Trichosporonales</taxon>
        <taxon>Trichosporonaceae</taxon>
        <taxon>Cutaneotrichosporon</taxon>
    </lineage>
</organism>
<evidence type="ECO:0000313" key="3">
    <source>
        <dbReference type="Proteomes" id="UP001222932"/>
    </source>
</evidence>
<feature type="compositionally biased region" description="Polar residues" evidence="1">
    <location>
        <begin position="264"/>
        <end position="273"/>
    </location>
</feature>
<evidence type="ECO:0000313" key="2">
    <source>
        <dbReference type="EMBL" id="GMK59167.1"/>
    </source>
</evidence>
<dbReference type="AlphaFoldDB" id="A0AAD3YEN3"/>
<keyword evidence="3" id="KW-1185">Reference proteome</keyword>
<feature type="compositionally biased region" description="Polar residues" evidence="1">
    <location>
        <begin position="189"/>
        <end position="199"/>
    </location>
</feature>
<feature type="region of interest" description="Disordered" evidence="1">
    <location>
        <begin position="542"/>
        <end position="572"/>
    </location>
</feature>
<proteinExistence type="predicted"/>
<feature type="compositionally biased region" description="Basic and acidic residues" evidence="1">
    <location>
        <begin position="275"/>
        <end position="294"/>
    </location>
</feature>
<feature type="compositionally biased region" description="Polar residues" evidence="1">
    <location>
        <begin position="232"/>
        <end position="242"/>
    </location>
</feature>
<gene>
    <name evidence="2" type="ORF">CspeluHIS016_0701820</name>
</gene>
<dbReference type="EMBL" id="BTCM01000007">
    <property type="protein sequence ID" value="GMK59167.1"/>
    <property type="molecule type" value="Genomic_DNA"/>
</dbReference>
<feature type="compositionally biased region" description="Basic residues" evidence="1">
    <location>
        <begin position="50"/>
        <end position="59"/>
    </location>
</feature>
<feature type="compositionally biased region" description="Polar residues" evidence="1">
    <location>
        <begin position="1"/>
        <end position="10"/>
    </location>
</feature>
<feature type="region of interest" description="Disordered" evidence="1">
    <location>
        <begin position="1"/>
        <end position="132"/>
    </location>
</feature>
<comment type="caution">
    <text evidence="2">The sequence shown here is derived from an EMBL/GenBank/DDBJ whole genome shotgun (WGS) entry which is preliminary data.</text>
</comment>